<evidence type="ECO:0000313" key="1">
    <source>
        <dbReference type="EMBL" id="CAF4241178.1"/>
    </source>
</evidence>
<proteinExistence type="predicted"/>
<protein>
    <submittedName>
        <fullName evidence="1">Uncharacterized protein</fullName>
    </submittedName>
</protein>
<accession>A0A820E583</accession>
<sequence length="438" mass="50473">IMIINNSKVNSIDKSVDEQLTLNDVCILSLPPCHHGAKCRDRRNPEHKSQCSHPPMCPLSKATSACEQLNDEIHAFTFIHNIKCKFAGECNIIDPIHSLEFDHPEFCEYGGDCTNMSKKHLLAYRHVTNCPDGIKCLKYRRRDNDHMKSFRHCRPICLHDNCCVNFHDKVHFANVIHSFRPPCPLTPYNCQKYIELVRMNKSNDISSEVEDHCFEFSHVCQFGRHCRITEEIHFETSIHIARQLCPDGNKCSKLSKEDHLESYSHPDIRDIRLLCKIPGYKCSLSIAPSSNLNSSINFARNQSQLIKTWIRALQPVHRCRKEIFESILVLGHVMSRHYMNLLEKQENVVRAVLQHSRVRLILLKYNNPVVRENVGKLIEILVEIEFANANLHGKLSANHDSEQNISTMEKKLQPPLEGKDIQAIHEWTIKIAKTSIAL</sequence>
<comment type="caution">
    <text evidence="1">The sequence shown here is derived from an EMBL/GenBank/DDBJ whole genome shotgun (WGS) entry which is preliminary data.</text>
</comment>
<dbReference type="Proteomes" id="UP000663836">
    <property type="component" value="Unassembled WGS sequence"/>
</dbReference>
<dbReference type="EMBL" id="CAJOBD010020513">
    <property type="protein sequence ID" value="CAF4241178.1"/>
    <property type="molecule type" value="Genomic_DNA"/>
</dbReference>
<feature type="non-terminal residue" evidence="1">
    <location>
        <position position="438"/>
    </location>
</feature>
<name>A0A820E583_9BILA</name>
<gene>
    <name evidence="1" type="ORF">JBS370_LOCUS38318</name>
</gene>
<dbReference type="AlphaFoldDB" id="A0A820E583"/>
<feature type="non-terminal residue" evidence="1">
    <location>
        <position position="1"/>
    </location>
</feature>
<reference evidence="1" key="1">
    <citation type="submission" date="2021-02" db="EMBL/GenBank/DDBJ databases">
        <authorList>
            <person name="Nowell W R."/>
        </authorList>
    </citation>
    <scope>NUCLEOTIDE SEQUENCE</scope>
</reference>
<organism evidence="1 2">
    <name type="scientific">Rotaria sordida</name>
    <dbReference type="NCBI Taxonomy" id="392033"/>
    <lineage>
        <taxon>Eukaryota</taxon>
        <taxon>Metazoa</taxon>
        <taxon>Spiralia</taxon>
        <taxon>Gnathifera</taxon>
        <taxon>Rotifera</taxon>
        <taxon>Eurotatoria</taxon>
        <taxon>Bdelloidea</taxon>
        <taxon>Philodinida</taxon>
        <taxon>Philodinidae</taxon>
        <taxon>Rotaria</taxon>
    </lineage>
</organism>
<evidence type="ECO:0000313" key="2">
    <source>
        <dbReference type="Proteomes" id="UP000663836"/>
    </source>
</evidence>